<name>A0ABT5Y8W7_9GAMM</name>
<evidence type="ECO:0000256" key="4">
    <source>
        <dbReference type="ARBA" id="ARBA00023163"/>
    </source>
</evidence>
<reference evidence="7" key="1">
    <citation type="submission" date="2022-07" db="EMBL/GenBank/DDBJ databases">
        <title>Marinobacter iranensis a new bacterium isolate from a hipersaline lake in Iran.</title>
        <authorList>
            <person name="Mohammad A.M.A."/>
            <person name="Cristina S.-P."/>
            <person name="Antonio V."/>
        </authorList>
    </citation>
    <scope>NUCLEOTIDE SEQUENCE</scope>
    <source>
        <strain evidence="7">71-i</strain>
    </source>
</reference>
<dbReference type="InterPro" id="IPR036390">
    <property type="entry name" value="WH_DNA-bd_sf"/>
</dbReference>
<keyword evidence="2" id="KW-0805">Transcription regulation</keyword>
<evidence type="ECO:0000256" key="3">
    <source>
        <dbReference type="ARBA" id="ARBA00023125"/>
    </source>
</evidence>
<evidence type="ECO:0000313" key="8">
    <source>
        <dbReference type="Proteomes" id="UP001143391"/>
    </source>
</evidence>
<feature type="signal peptide" evidence="5">
    <location>
        <begin position="1"/>
        <end position="22"/>
    </location>
</feature>
<sequence>MNIKKLKCFRAVVIHGSLVAAASVMNLSQPATSRLISTLEDELKLKLFKREKRRLVLTPEGKEFYRETEKILSNLDDLPRIVQEIKAGGTRTLRIVALARLANSLVSPALARFVREHPDQRFSVDVRGHRDIEQWVAGRHYDIAVALTKPCNHPSVIQRPFFDTDAMVMIPRGHPLEALETVSPSQMAEHDIIALAPGLRPRFQMEEIFHAAGVSLDCKIETTSSVLACQMVVEGLGVTIIDRLAALAVDQSRFCLRPLSPNYRLQFVLLFPPGFEETPATTSLVRCLQEEVTSALGEHATLTGGEARDSGAT</sequence>
<dbReference type="SUPFAM" id="SSF53850">
    <property type="entry name" value="Periplasmic binding protein-like II"/>
    <property type="match status" value="1"/>
</dbReference>
<evidence type="ECO:0000259" key="6">
    <source>
        <dbReference type="PROSITE" id="PS50931"/>
    </source>
</evidence>
<proteinExistence type="inferred from homology"/>
<feature type="domain" description="HTH lysR-type" evidence="6">
    <location>
        <begin position="1"/>
        <end position="58"/>
    </location>
</feature>
<dbReference type="InterPro" id="IPR000847">
    <property type="entry name" value="LysR_HTH_N"/>
</dbReference>
<dbReference type="RefSeq" id="WP_275705639.1">
    <property type="nucleotide sequence ID" value="NZ_JANCMW010000003.1"/>
</dbReference>
<evidence type="ECO:0000256" key="5">
    <source>
        <dbReference type="SAM" id="SignalP"/>
    </source>
</evidence>
<evidence type="ECO:0000313" key="7">
    <source>
        <dbReference type="EMBL" id="MDF0750118.1"/>
    </source>
</evidence>
<keyword evidence="3" id="KW-0238">DNA-binding</keyword>
<keyword evidence="4" id="KW-0804">Transcription</keyword>
<evidence type="ECO:0000256" key="1">
    <source>
        <dbReference type="ARBA" id="ARBA00009437"/>
    </source>
</evidence>
<dbReference type="InterPro" id="IPR005119">
    <property type="entry name" value="LysR_subst-bd"/>
</dbReference>
<gene>
    <name evidence="7" type="ORF">NLU14_07720</name>
</gene>
<organism evidence="7 8">
    <name type="scientific">Marinobacter iranensis</name>
    <dbReference type="NCBI Taxonomy" id="2962607"/>
    <lineage>
        <taxon>Bacteria</taxon>
        <taxon>Pseudomonadati</taxon>
        <taxon>Pseudomonadota</taxon>
        <taxon>Gammaproteobacteria</taxon>
        <taxon>Pseudomonadales</taxon>
        <taxon>Marinobacteraceae</taxon>
        <taxon>Marinobacter</taxon>
    </lineage>
</organism>
<dbReference type="Pfam" id="PF00126">
    <property type="entry name" value="HTH_1"/>
    <property type="match status" value="1"/>
</dbReference>
<keyword evidence="8" id="KW-1185">Reference proteome</keyword>
<keyword evidence="5" id="KW-0732">Signal</keyword>
<feature type="chain" id="PRO_5045958188" evidence="5">
    <location>
        <begin position="23"/>
        <end position="313"/>
    </location>
</feature>
<protein>
    <submittedName>
        <fullName evidence="7">LysR substrate-binding domain-containing protein</fullName>
    </submittedName>
</protein>
<dbReference type="PRINTS" id="PR00039">
    <property type="entry name" value="HTHLYSR"/>
</dbReference>
<dbReference type="PANTHER" id="PTHR30427">
    <property type="entry name" value="TRANSCRIPTIONAL ACTIVATOR PROTEIN LYSR"/>
    <property type="match status" value="1"/>
</dbReference>
<dbReference type="PROSITE" id="PS50931">
    <property type="entry name" value="HTH_LYSR"/>
    <property type="match status" value="1"/>
</dbReference>
<dbReference type="PANTHER" id="PTHR30427:SF1">
    <property type="entry name" value="TRANSCRIPTIONAL ACTIVATOR PROTEIN LYSR"/>
    <property type="match status" value="1"/>
</dbReference>
<dbReference type="Pfam" id="PF03466">
    <property type="entry name" value="LysR_substrate"/>
    <property type="match status" value="1"/>
</dbReference>
<dbReference type="SUPFAM" id="SSF46785">
    <property type="entry name" value="Winged helix' DNA-binding domain"/>
    <property type="match status" value="1"/>
</dbReference>
<dbReference type="Gene3D" id="1.10.10.10">
    <property type="entry name" value="Winged helix-like DNA-binding domain superfamily/Winged helix DNA-binding domain"/>
    <property type="match status" value="1"/>
</dbReference>
<comment type="caution">
    <text evidence="7">The sequence shown here is derived from an EMBL/GenBank/DDBJ whole genome shotgun (WGS) entry which is preliminary data.</text>
</comment>
<dbReference type="Proteomes" id="UP001143391">
    <property type="component" value="Unassembled WGS sequence"/>
</dbReference>
<accession>A0ABT5Y8W7</accession>
<dbReference type="InterPro" id="IPR036388">
    <property type="entry name" value="WH-like_DNA-bd_sf"/>
</dbReference>
<dbReference type="Gene3D" id="3.40.190.290">
    <property type="match status" value="1"/>
</dbReference>
<dbReference type="EMBL" id="JANCMW010000003">
    <property type="protein sequence ID" value="MDF0750118.1"/>
    <property type="molecule type" value="Genomic_DNA"/>
</dbReference>
<evidence type="ECO:0000256" key="2">
    <source>
        <dbReference type="ARBA" id="ARBA00023015"/>
    </source>
</evidence>
<comment type="similarity">
    <text evidence="1">Belongs to the LysR transcriptional regulatory family.</text>
</comment>